<feature type="coiled-coil region" evidence="9">
    <location>
        <begin position="156"/>
        <end position="190"/>
    </location>
</feature>
<keyword evidence="4" id="KW-0132">Cell division</keyword>
<keyword evidence="7" id="KW-0131">Cell cycle</keyword>
<evidence type="ECO:0000256" key="1">
    <source>
        <dbReference type="ARBA" id="ARBA00004584"/>
    </source>
</evidence>
<dbReference type="Gene3D" id="1.10.418.60">
    <property type="entry name" value="Ncd80 complex, Nuf2 subunit"/>
    <property type="match status" value="2"/>
</dbReference>
<dbReference type="InterPro" id="IPR038275">
    <property type="entry name" value="Nuf2_N_sf"/>
</dbReference>
<evidence type="ECO:0000256" key="4">
    <source>
        <dbReference type="ARBA" id="ARBA00022618"/>
    </source>
</evidence>
<evidence type="ECO:0000256" key="2">
    <source>
        <dbReference type="ARBA" id="ARBA00005498"/>
    </source>
</evidence>
<sequence>MVSTPYFAIQENTSSPNQYEIPTLSTQSIINSLHEFLHINVKENDLIHPSPERTTELYEAILRLIVPWRLNRIQDKYQHIGLRYDSREIGFDGVSVRDICSPAPHRLARILSTVLNYSSFREKSWLKVEPQGRRLEEAAEIMVDRYEQQKHYEATLNEERVNLQINERMIQEKEERNEIHMQELREKRKLADYLQTHLNDLKQQRCTIKDQVQEIIYHSLTLKAHAEIMNKTLSSDVDSLKNTIDELARLNESERVAIAKEEDTLRDLDTVIEPLARSIQTLEESLETFDQHSRHVQALKQLNEQRAASQKALDKEKELLRQWQSGFQSTEQYKQGHQEMKQARTASLEEQTEATRIEVSKMKEKMASLNTECDSLQLETNKVETELQRFTAACVLLLDQVFAELQGRSRQFV</sequence>
<dbReference type="OMA" id="VAHENIH"/>
<feature type="coiled-coil region" evidence="9">
    <location>
        <begin position="359"/>
        <end position="386"/>
    </location>
</feature>
<evidence type="ECO:0000256" key="10">
    <source>
        <dbReference type="SAM" id="MobiDB-lite"/>
    </source>
</evidence>
<gene>
    <name evidence="12" type="ORF">BCR43DRAFT_503782</name>
</gene>
<dbReference type="OrthoDB" id="8194677at2759"/>
<dbReference type="InParanoid" id="A0A1X2HIW4"/>
<comment type="subcellular location">
    <subcellularLocation>
        <location evidence="1">Chromosome</location>
        <location evidence="1">Centromere</location>
    </subcellularLocation>
</comment>
<feature type="domain" description="Kinetochore protein Nuf2 N-terminal" evidence="11">
    <location>
        <begin position="18"/>
        <end position="76"/>
    </location>
</feature>
<comment type="caution">
    <text evidence="12">The sequence shown here is derived from an EMBL/GenBank/DDBJ whole genome shotgun (WGS) entry which is preliminary data.</text>
</comment>
<organism evidence="12 13">
    <name type="scientific">Syncephalastrum racemosum</name>
    <name type="common">Filamentous fungus</name>
    <dbReference type="NCBI Taxonomy" id="13706"/>
    <lineage>
        <taxon>Eukaryota</taxon>
        <taxon>Fungi</taxon>
        <taxon>Fungi incertae sedis</taxon>
        <taxon>Mucoromycota</taxon>
        <taxon>Mucoromycotina</taxon>
        <taxon>Mucoromycetes</taxon>
        <taxon>Mucorales</taxon>
        <taxon>Syncephalastraceae</taxon>
        <taxon>Syncephalastrum</taxon>
    </lineage>
</organism>
<evidence type="ECO:0000313" key="12">
    <source>
        <dbReference type="EMBL" id="ORY99033.1"/>
    </source>
</evidence>
<comment type="similarity">
    <text evidence="2">Belongs to the NUF2 family.</text>
</comment>
<proteinExistence type="inferred from homology"/>
<keyword evidence="13" id="KW-1185">Reference proteome</keyword>
<evidence type="ECO:0000256" key="9">
    <source>
        <dbReference type="SAM" id="Coils"/>
    </source>
</evidence>
<dbReference type="GO" id="GO:0031262">
    <property type="term" value="C:Ndc80 complex"/>
    <property type="evidence" value="ECO:0007669"/>
    <property type="project" value="InterPro"/>
</dbReference>
<keyword evidence="8" id="KW-0137">Centromere</keyword>
<protein>
    <recommendedName>
        <fullName evidence="11">Kinetochore protein Nuf2 N-terminal domain-containing protein</fullName>
    </recommendedName>
</protein>
<keyword evidence="3" id="KW-0158">Chromosome</keyword>
<reference evidence="12 13" key="1">
    <citation type="submission" date="2016-07" db="EMBL/GenBank/DDBJ databases">
        <title>Pervasive Adenine N6-methylation of Active Genes in Fungi.</title>
        <authorList>
            <consortium name="DOE Joint Genome Institute"/>
            <person name="Mondo S.J."/>
            <person name="Dannebaum R.O."/>
            <person name="Kuo R.C."/>
            <person name="Labutti K."/>
            <person name="Haridas S."/>
            <person name="Kuo A."/>
            <person name="Salamov A."/>
            <person name="Ahrendt S.R."/>
            <person name="Lipzen A."/>
            <person name="Sullivan W."/>
            <person name="Andreopoulos W.B."/>
            <person name="Clum A."/>
            <person name="Lindquist E."/>
            <person name="Daum C."/>
            <person name="Ramamoorthy G.K."/>
            <person name="Gryganskyi A."/>
            <person name="Culley D."/>
            <person name="Magnuson J.K."/>
            <person name="James T.Y."/>
            <person name="O'Malley M.A."/>
            <person name="Stajich J.E."/>
            <person name="Spatafora J.W."/>
            <person name="Visel A."/>
            <person name="Grigoriev I.V."/>
        </authorList>
    </citation>
    <scope>NUCLEOTIDE SEQUENCE [LARGE SCALE GENOMIC DNA]</scope>
    <source>
        <strain evidence="12 13">NRRL 2496</strain>
    </source>
</reference>
<dbReference type="EMBL" id="MCGN01000003">
    <property type="protein sequence ID" value="ORY99033.1"/>
    <property type="molecule type" value="Genomic_DNA"/>
</dbReference>
<dbReference type="GO" id="GO:0051301">
    <property type="term" value="P:cell division"/>
    <property type="evidence" value="ECO:0007669"/>
    <property type="project" value="UniProtKB-KW"/>
</dbReference>
<evidence type="ECO:0000256" key="5">
    <source>
        <dbReference type="ARBA" id="ARBA00022776"/>
    </source>
</evidence>
<evidence type="ECO:0000256" key="6">
    <source>
        <dbReference type="ARBA" id="ARBA00023054"/>
    </source>
</evidence>
<dbReference type="AlphaFoldDB" id="A0A1X2HIW4"/>
<dbReference type="InterPro" id="IPR005549">
    <property type="entry name" value="Kinetochore_Nuf2_N"/>
</dbReference>
<feature type="domain" description="Kinetochore protein Nuf2 N-terminal" evidence="11">
    <location>
        <begin position="87"/>
        <end position="126"/>
    </location>
</feature>
<dbReference type="Proteomes" id="UP000242180">
    <property type="component" value="Unassembled WGS sequence"/>
</dbReference>
<evidence type="ECO:0000256" key="7">
    <source>
        <dbReference type="ARBA" id="ARBA00023306"/>
    </source>
</evidence>
<dbReference type="STRING" id="13706.A0A1X2HIW4"/>
<keyword evidence="5" id="KW-0498">Mitosis</keyword>
<evidence type="ECO:0000259" key="11">
    <source>
        <dbReference type="Pfam" id="PF03800"/>
    </source>
</evidence>
<accession>A0A1X2HIW4</accession>
<feature type="region of interest" description="Disordered" evidence="10">
    <location>
        <begin position="331"/>
        <end position="352"/>
    </location>
</feature>
<evidence type="ECO:0000256" key="3">
    <source>
        <dbReference type="ARBA" id="ARBA00022454"/>
    </source>
</evidence>
<keyword evidence="6 9" id="KW-0175">Coiled coil</keyword>
<dbReference type="Pfam" id="PF03800">
    <property type="entry name" value="Nuf2"/>
    <property type="match status" value="2"/>
</dbReference>
<dbReference type="FunCoup" id="A0A1X2HIW4">
    <property type="interactions" value="95"/>
</dbReference>
<name>A0A1X2HIW4_SYNRA</name>
<evidence type="ECO:0000313" key="13">
    <source>
        <dbReference type="Proteomes" id="UP000242180"/>
    </source>
</evidence>
<evidence type="ECO:0000256" key="8">
    <source>
        <dbReference type="ARBA" id="ARBA00023328"/>
    </source>
</evidence>